<name>A0A521AF67_9SPHI</name>
<dbReference type="EMBL" id="FXSZ01000001">
    <property type="protein sequence ID" value="SMO33422.1"/>
    <property type="molecule type" value="Genomic_DNA"/>
</dbReference>
<protein>
    <submittedName>
        <fullName evidence="2">Uncharacterized protein</fullName>
    </submittedName>
</protein>
<sequence length="275" mass="29905">MKTKPTGLAVLIVLSALIAACSSTSTISSSYTTKPITVDGKTDERELPLRYATEKGGIQYGISNDNEKLYMVMKITDKQTQMKMLSSGATIWIDTIGKKEKEVTLNYPVRLNESVMRPGKSGERGHAMLQKLLAEQNEMVLNGFKLIEGGELPINNQYGVNVKMNIDQDNALVYELTLPFNTFYKNYQVALKNGKPLTMGVEIEGLSRPEHSEKEEPLMMGKGRSGGGMQGGGIHGGGMRGGGMHGGGMNGGQYSNFEDIAKPIKFDFKLKLAAG</sequence>
<dbReference type="AlphaFoldDB" id="A0A521AF67"/>
<keyword evidence="3" id="KW-1185">Reference proteome</keyword>
<dbReference type="PROSITE" id="PS51257">
    <property type="entry name" value="PROKAR_LIPOPROTEIN"/>
    <property type="match status" value="1"/>
</dbReference>
<evidence type="ECO:0000313" key="2">
    <source>
        <dbReference type="EMBL" id="SMO33422.1"/>
    </source>
</evidence>
<organism evidence="2 3">
    <name type="scientific">Solitalea koreensis</name>
    <dbReference type="NCBI Taxonomy" id="543615"/>
    <lineage>
        <taxon>Bacteria</taxon>
        <taxon>Pseudomonadati</taxon>
        <taxon>Bacteroidota</taxon>
        <taxon>Sphingobacteriia</taxon>
        <taxon>Sphingobacteriales</taxon>
        <taxon>Sphingobacteriaceae</taxon>
        <taxon>Solitalea</taxon>
    </lineage>
</organism>
<evidence type="ECO:0000313" key="3">
    <source>
        <dbReference type="Proteomes" id="UP000315971"/>
    </source>
</evidence>
<dbReference type="OrthoDB" id="1523672at2"/>
<accession>A0A521AF67</accession>
<dbReference type="RefSeq" id="WP_142600558.1">
    <property type="nucleotide sequence ID" value="NZ_FXSZ01000001.1"/>
</dbReference>
<dbReference type="Proteomes" id="UP000315971">
    <property type="component" value="Unassembled WGS sequence"/>
</dbReference>
<feature type="signal peptide" evidence="1">
    <location>
        <begin position="1"/>
        <end position="19"/>
    </location>
</feature>
<gene>
    <name evidence="2" type="ORF">SAMN06265350_101100</name>
</gene>
<reference evidence="2 3" key="1">
    <citation type="submission" date="2017-05" db="EMBL/GenBank/DDBJ databases">
        <authorList>
            <person name="Varghese N."/>
            <person name="Submissions S."/>
        </authorList>
    </citation>
    <scope>NUCLEOTIDE SEQUENCE [LARGE SCALE GENOMIC DNA]</scope>
    <source>
        <strain evidence="2 3">DSM 21342</strain>
    </source>
</reference>
<keyword evidence="1" id="KW-0732">Signal</keyword>
<evidence type="ECO:0000256" key="1">
    <source>
        <dbReference type="SAM" id="SignalP"/>
    </source>
</evidence>
<feature type="chain" id="PRO_5021850929" evidence="1">
    <location>
        <begin position="20"/>
        <end position="275"/>
    </location>
</feature>
<proteinExistence type="predicted"/>